<dbReference type="AlphaFoldDB" id="A0A7K1SXL4"/>
<evidence type="ECO:0000256" key="7">
    <source>
        <dbReference type="ARBA" id="ARBA00048539"/>
    </source>
</evidence>
<comment type="subcellular location">
    <subcellularLocation>
        <location evidence="1 8">Cytoplasm</location>
    </subcellularLocation>
</comment>
<evidence type="ECO:0000259" key="9">
    <source>
        <dbReference type="SMART" id="SM00977"/>
    </source>
</evidence>
<dbReference type="GO" id="GO:0005524">
    <property type="term" value="F:ATP binding"/>
    <property type="evidence" value="ECO:0007669"/>
    <property type="project" value="UniProtKB-UniRule"/>
</dbReference>
<comment type="domain">
    <text evidence="8">The N-terminal region contains the highly conserved SGGXDS motif, predicted to be a P-loop motif involved in ATP binding.</text>
</comment>
<dbReference type="SUPFAM" id="SSF56037">
    <property type="entry name" value="PheT/TilS domain"/>
    <property type="match status" value="1"/>
</dbReference>
<dbReference type="GO" id="GO:0005737">
    <property type="term" value="C:cytoplasm"/>
    <property type="evidence" value="ECO:0007669"/>
    <property type="project" value="UniProtKB-SubCell"/>
</dbReference>
<dbReference type="RefSeq" id="WP_157566975.1">
    <property type="nucleotide sequence ID" value="NZ_WPIK01000009.1"/>
</dbReference>
<dbReference type="NCBIfam" id="TIGR02432">
    <property type="entry name" value="lysidine_TilS_N"/>
    <property type="match status" value="1"/>
</dbReference>
<evidence type="ECO:0000256" key="2">
    <source>
        <dbReference type="ARBA" id="ARBA00022490"/>
    </source>
</evidence>
<dbReference type="SMART" id="SM00977">
    <property type="entry name" value="TilS_C"/>
    <property type="match status" value="1"/>
</dbReference>
<gene>
    <name evidence="8 10" type="primary">tilS</name>
    <name evidence="10" type="ORF">GO621_11055</name>
</gene>
<dbReference type="Pfam" id="PF11734">
    <property type="entry name" value="TilS_C"/>
    <property type="match status" value="1"/>
</dbReference>
<comment type="similarity">
    <text evidence="8">Belongs to the tRNA(Ile)-lysidine synthase family.</text>
</comment>
<keyword evidence="5 8" id="KW-0547">Nucleotide-binding</keyword>
<dbReference type="InterPro" id="IPR011063">
    <property type="entry name" value="TilS/TtcA_N"/>
</dbReference>
<dbReference type="HAMAP" id="MF_01161">
    <property type="entry name" value="tRNA_Ile_lys_synt"/>
    <property type="match status" value="1"/>
</dbReference>
<dbReference type="InterPro" id="IPR012796">
    <property type="entry name" value="Lysidine-tRNA-synth_C"/>
</dbReference>
<keyword evidence="11" id="KW-1185">Reference proteome</keyword>
<sequence length="446" mass="51287">MLPVLPFQEFIARHALFTKQKKVLAAVSGGKDSVLLAHLLKSSGFDFAIAHCNFQLRGAEAKRDQDFTSNLADQLQVPFFLTEFNTNAYAAKNHISTQMAARELRYNWFEKICAEENFDVIALAHHQNDSVETILLNLTRGTGIAGMHGILSKNGKLVRPMLFLSRENIDEICAEEKLDFVEDSSNASVKYARNKIRLEVVPKLKELNPNLEKTFEQNLEHFRQLEQLLENQLQHLRDTVFIRQKLELRIRISDLKNLNPQKLLLFGLLREFNFSEQIVNDLLLSLEKHSGKIFESPSHQLVLDRTEIIIQPKKTPIKEVLLIAENQNEVNFQGFKLKLLHDETALIVKNNPMATSVAAEKLIFPLTLRNWQAGDYFFPLGMQNKQKLSDFFIHQKVPLHQKSVIPVLVNGNQEIIWIAGYRLDDRYKVQKGTKKVIIFELSNQII</sequence>
<keyword evidence="6 8" id="KW-0067">ATP-binding</keyword>
<dbReference type="EMBL" id="WPIK01000009">
    <property type="protein sequence ID" value="MVN22069.1"/>
    <property type="molecule type" value="Genomic_DNA"/>
</dbReference>
<dbReference type="PANTHER" id="PTHR43033">
    <property type="entry name" value="TRNA(ILE)-LYSIDINE SYNTHASE-RELATED"/>
    <property type="match status" value="1"/>
</dbReference>
<dbReference type="NCBIfam" id="TIGR02433">
    <property type="entry name" value="lysidine_TilS_C"/>
    <property type="match status" value="1"/>
</dbReference>
<comment type="caution">
    <text evidence="10">The sequence shown here is derived from an EMBL/GenBank/DDBJ whole genome shotgun (WGS) entry which is preliminary data.</text>
</comment>
<dbReference type="Proteomes" id="UP000462014">
    <property type="component" value="Unassembled WGS sequence"/>
</dbReference>
<keyword evidence="2 8" id="KW-0963">Cytoplasm</keyword>
<dbReference type="CDD" id="cd01992">
    <property type="entry name" value="TilS_N"/>
    <property type="match status" value="1"/>
</dbReference>
<evidence type="ECO:0000313" key="10">
    <source>
        <dbReference type="EMBL" id="MVN22069.1"/>
    </source>
</evidence>
<protein>
    <recommendedName>
        <fullName evidence="8">tRNA(Ile)-lysidine synthase</fullName>
        <ecNumber evidence="8">6.3.4.19</ecNumber>
    </recommendedName>
    <alternativeName>
        <fullName evidence="8">tRNA(Ile)-2-lysyl-cytidine synthase</fullName>
    </alternativeName>
    <alternativeName>
        <fullName evidence="8">tRNA(Ile)-lysidine synthetase</fullName>
    </alternativeName>
</protein>
<keyword evidence="4 8" id="KW-0819">tRNA processing</keyword>
<evidence type="ECO:0000313" key="11">
    <source>
        <dbReference type="Proteomes" id="UP000462014"/>
    </source>
</evidence>
<dbReference type="GO" id="GO:0006400">
    <property type="term" value="P:tRNA modification"/>
    <property type="evidence" value="ECO:0007669"/>
    <property type="project" value="UniProtKB-UniRule"/>
</dbReference>
<keyword evidence="3 8" id="KW-0436">Ligase</keyword>
<dbReference type="SUPFAM" id="SSF52402">
    <property type="entry name" value="Adenine nucleotide alpha hydrolases-like"/>
    <property type="match status" value="1"/>
</dbReference>
<name>A0A7K1SXL4_9SPHI</name>
<comment type="catalytic activity">
    <reaction evidence="7 8">
        <text>cytidine(34) in tRNA(Ile2) + L-lysine + ATP = lysidine(34) in tRNA(Ile2) + AMP + diphosphate + H(+)</text>
        <dbReference type="Rhea" id="RHEA:43744"/>
        <dbReference type="Rhea" id="RHEA-COMP:10625"/>
        <dbReference type="Rhea" id="RHEA-COMP:10670"/>
        <dbReference type="ChEBI" id="CHEBI:15378"/>
        <dbReference type="ChEBI" id="CHEBI:30616"/>
        <dbReference type="ChEBI" id="CHEBI:32551"/>
        <dbReference type="ChEBI" id="CHEBI:33019"/>
        <dbReference type="ChEBI" id="CHEBI:82748"/>
        <dbReference type="ChEBI" id="CHEBI:83665"/>
        <dbReference type="ChEBI" id="CHEBI:456215"/>
        <dbReference type="EC" id="6.3.4.19"/>
    </reaction>
</comment>
<evidence type="ECO:0000256" key="5">
    <source>
        <dbReference type="ARBA" id="ARBA00022741"/>
    </source>
</evidence>
<dbReference type="PANTHER" id="PTHR43033:SF1">
    <property type="entry name" value="TRNA(ILE)-LYSIDINE SYNTHASE-RELATED"/>
    <property type="match status" value="1"/>
</dbReference>
<comment type="function">
    <text evidence="8">Ligates lysine onto the cytidine present at position 34 of the AUA codon-specific tRNA(Ile) that contains the anticodon CAU, in an ATP-dependent manner. Cytidine is converted to lysidine, thus changing the amino acid specificity of the tRNA from methionine to isoleucine.</text>
</comment>
<organism evidence="10 11">
    <name type="scientific">Mucilaginibacter arboris</name>
    <dbReference type="NCBI Taxonomy" id="2682090"/>
    <lineage>
        <taxon>Bacteria</taxon>
        <taxon>Pseudomonadati</taxon>
        <taxon>Bacteroidota</taxon>
        <taxon>Sphingobacteriia</taxon>
        <taxon>Sphingobacteriales</taxon>
        <taxon>Sphingobacteriaceae</taxon>
        <taxon>Mucilaginibacter</taxon>
    </lineage>
</organism>
<dbReference type="Gene3D" id="3.40.50.620">
    <property type="entry name" value="HUPs"/>
    <property type="match status" value="1"/>
</dbReference>
<dbReference type="EC" id="6.3.4.19" evidence="8"/>
<evidence type="ECO:0000256" key="1">
    <source>
        <dbReference type="ARBA" id="ARBA00004496"/>
    </source>
</evidence>
<dbReference type="GO" id="GO:0032267">
    <property type="term" value="F:tRNA(Ile)-lysidine synthase activity"/>
    <property type="evidence" value="ECO:0007669"/>
    <property type="project" value="UniProtKB-EC"/>
</dbReference>
<dbReference type="InterPro" id="IPR012094">
    <property type="entry name" value="tRNA_Ile_lys_synt"/>
</dbReference>
<evidence type="ECO:0000256" key="3">
    <source>
        <dbReference type="ARBA" id="ARBA00022598"/>
    </source>
</evidence>
<evidence type="ECO:0000256" key="6">
    <source>
        <dbReference type="ARBA" id="ARBA00022840"/>
    </source>
</evidence>
<evidence type="ECO:0000256" key="8">
    <source>
        <dbReference type="HAMAP-Rule" id="MF_01161"/>
    </source>
</evidence>
<dbReference type="InterPro" id="IPR014729">
    <property type="entry name" value="Rossmann-like_a/b/a_fold"/>
</dbReference>
<accession>A0A7K1SXL4</accession>
<reference evidence="10 11" key="1">
    <citation type="submission" date="2019-12" db="EMBL/GenBank/DDBJ databases">
        <title>Mucilaginibacter sp. HMF7410 genome sequencing and assembly.</title>
        <authorList>
            <person name="Kang H."/>
            <person name="Cha I."/>
            <person name="Kim H."/>
            <person name="Joh K."/>
        </authorList>
    </citation>
    <scope>NUCLEOTIDE SEQUENCE [LARGE SCALE GENOMIC DNA]</scope>
    <source>
        <strain evidence="10 11">HMF7410</strain>
    </source>
</reference>
<feature type="domain" description="Lysidine-tRNA(Ile) synthetase C-terminal" evidence="9">
    <location>
        <begin position="366"/>
        <end position="439"/>
    </location>
</feature>
<evidence type="ECO:0000256" key="4">
    <source>
        <dbReference type="ARBA" id="ARBA00022694"/>
    </source>
</evidence>
<dbReference type="InterPro" id="IPR012795">
    <property type="entry name" value="tRNA_Ile_lys_synt_N"/>
</dbReference>
<proteinExistence type="inferred from homology"/>
<feature type="binding site" evidence="8">
    <location>
        <begin position="28"/>
        <end position="33"/>
    </location>
    <ligand>
        <name>ATP</name>
        <dbReference type="ChEBI" id="CHEBI:30616"/>
    </ligand>
</feature>
<dbReference type="Pfam" id="PF01171">
    <property type="entry name" value="ATP_bind_3"/>
    <property type="match status" value="1"/>
</dbReference>